<evidence type="ECO:0000313" key="10">
    <source>
        <dbReference type="EMBL" id="PRX16604.1"/>
    </source>
</evidence>
<reference evidence="10 11" key="1">
    <citation type="submission" date="2018-03" db="EMBL/GenBank/DDBJ databases">
        <title>Genomic Encyclopedia of Archaeal and Bacterial Type Strains, Phase II (KMG-II): from individual species to whole genera.</title>
        <authorList>
            <person name="Goeker M."/>
        </authorList>
    </citation>
    <scope>NUCLEOTIDE SEQUENCE [LARGE SCALE GENOMIC DNA]</scope>
    <source>
        <strain evidence="10 11">DSM 43146</strain>
    </source>
</reference>
<sequence>MAAERPLGSRYVLGALLGRGSTGRVYRGRRLADDQDFAVKVLRDDWSDDDEILQRLFQEKRLLEALSHPNVVTVADLVIDDGQAGIVMELIDGGSLRALMKAGPLTTAQVAALGHQIAEALEAAHDAAIVHGDVKPENVLVATTEPDLTVKLTDFGVARLVDATASKSVARVGTPSYMAPELITGEPVGRASDVYSLGVLLYEALAGRPPFAADNVQALWHAHTATAPERPDGVSDAWWTLLEPMLAKNAADRPDAATVAAALEGRTEPDVAGLAVIASAVSSAGEETLLPEDSFTGHDTLLKDRPAPVETPAAPAPRRRINRFAASGAAAAILLAAVGSLAWTNGWASAGTAADDKTVAAPASVPASSATTSAAPSPSPAVSPTPVPSSAAAHPSLPPAAPGQTTVVVVPGGAPATTREAAGATTAPKPASTTKKAAAPADTTPQCKAASNSGGLDIGEELNNSGGPNFVPKPCTSIWMTLTEVHYITYAKACLENSGGTDIRCGGWVYLNDNGAWNRLLTGVEPGDRWQLYLKAQGPGYVGFNFSG</sequence>
<feature type="compositionally biased region" description="Pro residues" evidence="8">
    <location>
        <begin position="377"/>
        <end position="387"/>
    </location>
</feature>
<dbReference type="InterPro" id="IPR050660">
    <property type="entry name" value="NEK_Ser/Thr_kinase"/>
</dbReference>
<dbReference type="InterPro" id="IPR011009">
    <property type="entry name" value="Kinase-like_dom_sf"/>
</dbReference>
<evidence type="ECO:0000256" key="4">
    <source>
        <dbReference type="ARBA" id="ARBA00022741"/>
    </source>
</evidence>
<dbReference type="Proteomes" id="UP000239415">
    <property type="component" value="Unassembled WGS sequence"/>
</dbReference>
<dbReference type="PANTHER" id="PTHR43671:SF13">
    <property type="entry name" value="SERINE_THREONINE-PROTEIN KINASE NEK2"/>
    <property type="match status" value="1"/>
</dbReference>
<dbReference type="SUPFAM" id="SSF56112">
    <property type="entry name" value="Protein kinase-like (PK-like)"/>
    <property type="match status" value="1"/>
</dbReference>
<dbReference type="PROSITE" id="PS00108">
    <property type="entry name" value="PROTEIN_KINASE_ST"/>
    <property type="match status" value="1"/>
</dbReference>
<dbReference type="PROSITE" id="PS00107">
    <property type="entry name" value="PROTEIN_KINASE_ATP"/>
    <property type="match status" value="1"/>
</dbReference>
<dbReference type="InterPro" id="IPR008271">
    <property type="entry name" value="Ser/Thr_kinase_AS"/>
</dbReference>
<dbReference type="GO" id="GO:0004674">
    <property type="term" value="F:protein serine/threonine kinase activity"/>
    <property type="evidence" value="ECO:0007669"/>
    <property type="project" value="UniProtKB-EC"/>
</dbReference>
<accession>A0A2T0K1E1</accession>
<gene>
    <name evidence="10" type="ORF">CLV67_119185</name>
</gene>
<dbReference type="PANTHER" id="PTHR43671">
    <property type="entry name" value="SERINE/THREONINE-PROTEIN KINASE NEK"/>
    <property type="match status" value="1"/>
</dbReference>
<dbReference type="Pfam" id="PF00069">
    <property type="entry name" value="Pkinase"/>
    <property type="match status" value="1"/>
</dbReference>
<keyword evidence="6 7" id="KW-0067">ATP-binding</keyword>
<keyword evidence="3" id="KW-0808">Transferase</keyword>
<evidence type="ECO:0000313" key="11">
    <source>
        <dbReference type="Proteomes" id="UP000239415"/>
    </source>
</evidence>
<evidence type="ECO:0000256" key="6">
    <source>
        <dbReference type="ARBA" id="ARBA00022840"/>
    </source>
</evidence>
<feature type="binding site" evidence="7">
    <location>
        <position position="40"/>
    </location>
    <ligand>
        <name>ATP</name>
        <dbReference type="ChEBI" id="CHEBI:30616"/>
    </ligand>
</feature>
<dbReference type="InterPro" id="IPR000719">
    <property type="entry name" value="Prot_kinase_dom"/>
</dbReference>
<evidence type="ECO:0000256" key="2">
    <source>
        <dbReference type="ARBA" id="ARBA00012513"/>
    </source>
</evidence>
<keyword evidence="11" id="KW-1185">Reference proteome</keyword>
<dbReference type="EMBL" id="PVMZ01000019">
    <property type="protein sequence ID" value="PRX16604.1"/>
    <property type="molecule type" value="Genomic_DNA"/>
</dbReference>
<organism evidence="10 11">
    <name type="scientific">Actinoplanes italicus</name>
    <dbReference type="NCBI Taxonomy" id="113567"/>
    <lineage>
        <taxon>Bacteria</taxon>
        <taxon>Bacillati</taxon>
        <taxon>Actinomycetota</taxon>
        <taxon>Actinomycetes</taxon>
        <taxon>Micromonosporales</taxon>
        <taxon>Micromonosporaceae</taxon>
        <taxon>Actinoplanes</taxon>
    </lineage>
</organism>
<evidence type="ECO:0000256" key="3">
    <source>
        <dbReference type="ARBA" id="ARBA00022679"/>
    </source>
</evidence>
<keyword evidence="5 10" id="KW-0418">Kinase</keyword>
<feature type="domain" description="Protein kinase" evidence="9">
    <location>
        <begin position="11"/>
        <end position="271"/>
    </location>
</feature>
<evidence type="ECO:0000256" key="8">
    <source>
        <dbReference type="SAM" id="MobiDB-lite"/>
    </source>
</evidence>
<dbReference type="PROSITE" id="PS50011">
    <property type="entry name" value="PROTEIN_KINASE_DOM"/>
    <property type="match status" value="1"/>
</dbReference>
<evidence type="ECO:0000256" key="7">
    <source>
        <dbReference type="PROSITE-ProRule" id="PRU10141"/>
    </source>
</evidence>
<dbReference type="Gene3D" id="1.10.510.10">
    <property type="entry name" value="Transferase(Phosphotransferase) domain 1"/>
    <property type="match status" value="1"/>
</dbReference>
<proteinExistence type="inferred from homology"/>
<name>A0A2T0K1E1_9ACTN</name>
<protein>
    <recommendedName>
        <fullName evidence="2">non-specific serine/threonine protein kinase</fullName>
        <ecNumber evidence="2">2.7.11.1</ecNumber>
    </recommendedName>
</protein>
<feature type="compositionally biased region" description="Low complexity" evidence="8">
    <location>
        <begin position="402"/>
        <end position="445"/>
    </location>
</feature>
<feature type="region of interest" description="Disordered" evidence="8">
    <location>
        <begin position="368"/>
        <end position="450"/>
    </location>
</feature>
<dbReference type="EC" id="2.7.11.1" evidence="2"/>
<comment type="caution">
    <text evidence="10">The sequence shown here is derived from an EMBL/GenBank/DDBJ whole genome shotgun (WGS) entry which is preliminary data.</text>
</comment>
<dbReference type="InterPro" id="IPR017441">
    <property type="entry name" value="Protein_kinase_ATP_BS"/>
</dbReference>
<dbReference type="GO" id="GO:0005524">
    <property type="term" value="F:ATP binding"/>
    <property type="evidence" value="ECO:0007669"/>
    <property type="project" value="UniProtKB-UniRule"/>
</dbReference>
<comment type="similarity">
    <text evidence="1">Belongs to the protein kinase superfamily. NEK Ser/Thr protein kinase family. NIMA subfamily.</text>
</comment>
<evidence type="ECO:0000256" key="5">
    <source>
        <dbReference type="ARBA" id="ARBA00022777"/>
    </source>
</evidence>
<keyword evidence="4 7" id="KW-0547">Nucleotide-binding</keyword>
<evidence type="ECO:0000256" key="1">
    <source>
        <dbReference type="ARBA" id="ARBA00010886"/>
    </source>
</evidence>
<dbReference type="SMART" id="SM00220">
    <property type="entry name" value="S_TKc"/>
    <property type="match status" value="1"/>
</dbReference>
<dbReference type="AlphaFoldDB" id="A0A2T0K1E1"/>
<feature type="region of interest" description="Disordered" evidence="8">
    <location>
        <begin position="290"/>
        <end position="316"/>
    </location>
</feature>
<evidence type="ECO:0000259" key="9">
    <source>
        <dbReference type="PROSITE" id="PS50011"/>
    </source>
</evidence>
<dbReference type="RefSeq" id="WP_170154146.1">
    <property type="nucleotide sequence ID" value="NZ_BOMO01000126.1"/>
</dbReference>
<dbReference type="CDD" id="cd14014">
    <property type="entry name" value="STKc_PknB_like"/>
    <property type="match status" value="1"/>
</dbReference>